<organism evidence="1 2">
    <name type="scientific">Paenibacillus allorhizosphaerae</name>
    <dbReference type="NCBI Taxonomy" id="2849866"/>
    <lineage>
        <taxon>Bacteria</taxon>
        <taxon>Bacillati</taxon>
        <taxon>Bacillota</taxon>
        <taxon>Bacilli</taxon>
        <taxon>Bacillales</taxon>
        <taxon>Paenibacillaceae</taxon>
        <taxon>Paenibacillus</taxon>
    </lineage>
</organism>
<comment type="caution">
    <text evidence="1">The sequence shown here is derived from an EMBL/GenBank/DDBJ whole genome shotgun (WGS) entry which is preliminary data.</text>
</comment>
<evidence type="ECO:0008006" key="3">
    <source>
        <dbReference type="Google" id="ProtNLM"/>
    </source>
</evidence>
<protein>
    <recommendedName>
        <fullName evidence="3">Flagellar protein</fullName>
    </recommendedName>
</protein>
<keyword evidence="2" id="KW-1185">Reference proteome</keyword>
<reference evidence="1 2" key="1">
    <citation type="submission" date="2021-06" db="EMBL/GenBank/DDBJ databases">
        <authorList>
            <person name="Criscuolo A."/>
        </authorList>
    </citation>
    <scope>NUCLEOTIDE SEQUENCE [LARGE SCALE GENOMIC DNA]</scope>
    <source>
        <strain evidence="2">CIP 111802</strain>
    </source>
</reference>
<dbReference type="RefSeq" id="WP_218101731.1">
    <property type="nucleotide sequence ID" value="NZ_CAJVCE010000020.1"/>
</dbReference>
<dbReference type="Proteomes" id="UP000730618">
    <property type="component" value="Unassembled WGS sequence"/>
</dbReference>
<gene>
    <name evidence="1" type="ORF">PAECIP111802_05518</name>
</gene>
<accession>A0ABN7TS55</accession>
<dbReference type="EMBL" id="CAJVCE010000020">
    <property type="protein sequence ID" value="CAG7653554.1"/>
    <property type="molecule type" value="Genomic_DNA"/>
</dbReference>
<sequence>MTLFNCSGCGKLLTGMMQSLCTDCLKSRIELAHQIKSFLQAHPNASIMDLYEQTGIPINKVKELLKQG</sequence>
<evidence type="ECO:0000313" key="2">
    <source>
        <dbReference type="Proteomes" id="UP000730618"/>
    </source>
</evidence>
<proteinExistence type="predicted"/>
<name>A0ABN7TS55_9BACL</name>
<evidence type="ECO:0000313" key="1">
    <source>
        <dbReference type="EMBL" id="CAG7653554.1"/>
    </source>
</evidence>